<dbReference type="GO" id="GO:0030488">
    <property type="term" value="P:tRNA methylation"/>
    <property type="evidence" value="ECO:0007669"/>
    <property type="project" value="TreeGrafter"/>
</dbReference>
<organism evidence="4 5">
    <name type="scientific">Geodia barretti</name>
    <name type="common">Barrett's horny sponge</name>
    <dbReference type="NCBI Taxonomy" id="519541"/>
    <lineage>
        <taxon>Eukaryota</taxon>
        <taxon>Metazoa</taxon>
        <taxon>Porifera</taxon>
        <taxon>Demospongiae</taxon>
        <taxon>Heteroscleromorpha</taxon>
        <taxon>Tetractinellida</taxon>
        <taxon>Astrophorina</taxon>
        <taxon>Geodiidae</taxon>
        <taxon>Geodia</taxon>
    </lineage>
</organism>
<dbReference type="InterPro" id="IPR027266">
    <property type="entry name" value="TrmE/GcvT-like"/>
</dbReference>
<dbReference type="PANTHER" id="PTHR42714:SF2">
    <property type="entry name" value="TRNA MODIFICATION GTPASE GTPBP3, MITOCHONDRIAL"/>
    <property type="match status" value="1"/>
</dbReference>
<gene>
    <name evidence="4" type="ORF">GBAR_LOCUS5114</name>
</gene>
<name>A0AA35W7U2_GEOBA</name>
<evidence type="ECO:0000313" key="4">
    <source>
        <dbReference type="EMBL" id="CAI8007241.1"/>
    </source>
</evidence>
<accession>A0AA35W7U2</accession>
<protein>
    <submittedName>
        <fullName evidence="4">tRNA modification GTPase GTPBP3, mitochondrial</fullName>
    </submittedName>
</protein>
<dbReference type="InterPro" id="IPR027368">
    <property type="entry name" value="MnmE_dom2"/>
</dbReference>
<dbReference type="GO" id="GO:0005739">
    <property type="term" value="C:mitochondrion"/>
    <property type="evidence" value="ECO:0007669"/>
    <property type="project" value="TreeGrafter"/>
</dbReference>
<dbReference type="AlphaFoldDB" id="A0AA35W7U2"/>
<reference evidence="4" key="1">
    <citation type="submission" date="2023-03" db="EMBL/GenBank/DDBJ databases">
        <authorList>
            <person name="Steffen K."/>
            <person name="Cardenas P."/>
        </authorList>
    </citation>
    <scope>NUCLEOTIDE SEQUENCE</scope>
</reference>
<keyword evidence="5" id="KW-1185">Reference proteome</keyword>
<dbReference type="EMBL" id="CASHTH010000757">
    <property type="protein sequence ID" value="CAI8007241.1"/>
    <property type="molecule type" value="Genomic_DNA"/>
</dbReference>
<feature type="domain" description="GTP-binding protein TrmE N-terminal" evidence="2">
    <location>
        <begin position="162"/>
        <end position="215"/>
    </location>
</feature>
<dbReference type="Gene3D" id="3.30.1360.120">
    <property type="entry name" value="Probable tRNA modification gtpase trme, domain 1"/>
    <property type="match status" value="1"/>
</dbReference>
<dbReference type="InterPro" id="IPR025867">
    <property type="entry name" value="MnmE_helical"/>
</dbReference>
<evidence type="ECO:0000256" key="1">
    <source>
        <dbReference type="SAM" id="MobiDB-lite"/>
    </source>
</evidence>
<dbReference type="SUPFAM" id="SSF103025">
    <property type="entry name" value="Folate-binding domain"/>
    <property type="match status" value="2"/>
</dbReference>
<evidence type="ECO:0000259" key="3">
    <source>
        <dbReference type="Pfam" id="PF12631"/>
    </source>
</evidence>
<dbReference type="SUPFAM" id="SSF116878">
    <property type="entry name" value="TrmE connector domain"/>
    <property type="match status" value="1"/>
</dbReference>
<dbReference type="Gene3D" id="1.20.120.430">
    <property type="entry name" value="tRNA modification GTPase MnmE domain 2"/>
    <property type="match status" value="1"/>
</dbReference>
<dbReference type="InterPro" id="IPR018948">
    <property type="entry name" value="GTP-bd_TrmE_N"/>
</dbReference>
<evidence type="ECO:0000313" key="5">
    <source>
        <dbReference type="Proteomes" id="UP001174909"/>
    </source>
</evidence>
<dbReference type="Pfam" id="PF10396">
    <property type="entry name" value="TrmE_N"/>
    <property type="match status" value="2"/>
</dbReference>
<proteinExistence type="predicted"/>
<feature type="domain" description="MnmE helical" evidence="3">
    <location>
        <begin position="218"/>
        <end position="298"/>
    </location>
</feature>
<dbReference type="PANTHER" id="PTHR42714">
    <property type="entry name" value="TRNA MODIFICATION GTPASE GTPBP3"/>
    <property type="match status" value="1"/>
</dbReference>
<dbReference type="GO" id="GO:0002098">
    <property type="term" value="P:tRNA wobble uridine modification"/>
    <property type="evidence" value="ECO:0007669"/>
    <property type="project" value="TreeGrafter"/>
</dbReference>
<feature type="non-terminal residue" evidence="4">
    <location>
        <position position="1"/>
    </location>
</feature>
<evidence type="ECO:0000259" key="2">
    <source>
        <dbReference type="Pfam" id="PF10396"/>
    </source>
</evidence>
<dbReference type="CDD" id="cd14858">
    <property type="entry name" value="TrmE_N"/>
    <property type="match status" value="1"/>
</dbReference>
<dbReference type="Pfam" id="PF12631">
    <property type="entry name" value="MnmE_helical"/>
    <property type="match status" value="1"/>
</dbReference>
<sequence>VLCELTGGWWSHGERTAASVGGTGESGGPARLSPSRPDTDQIACSLFGASDTVFALSSGHGKCGVAVIRTTGPQSREVLNQYFCHSVRVMYGDSLLLQCVLRLTGRRELPQPRKAVLRKLSDPVTGDTIDHSLVLWFPGREGGREGQKERRRMRRKREREFVSAPHSFTGEDCAEFHVHGGPSVVLALLTALGRQPNCSHAQAGDFTKRAFFNGKLELTEVEGLADLIHAETEAQRKQAVRQMEGDLGTLYSNWTQQLKKVVAHVEAVIDFGEDENIEDTVMDEVKSGAREILEEIEVPPERREEGRETA</sequence>
<comment type="caution">
    <text evidence="4">The sequence shown here is derived from an EMBL/GenBank/DDBJ whole genome shotgun (WGS) entry which is preliminary data.</text>
</comment>
<dbReference type="Proteomes" id="UP001174909">
    <property type="component" value="Unassembled WGS sequence"/>
</dbReference>
<feature type="domain" description="GTP-binding protein TrmE N-terminal" evidence="2">
    <location>
        <begin position="52"/>
        <end position="140"/>
    </location>
</feature>
<feature type="region of interest" description="Disordered" evidence="1">
    <location>
        <begin position="14"/>
        <end position="37"/>
    </location>
</feature>